<feature type="domain" description="WH1" evidence="10">
    <location>
        <begin position="46"/>
        <end position="157"/>
    </location>
</feature>
<dbReference type="InterPro" id="IPR011993">
    <property type="entry name" value="PH-like_dom_sf"/>
</dbReference>
<dbReference type="Proteomes" id="UP000053676">
    <property type="component" value="Unassembled WGS sequence"/>
</dbReference>
<evidence type="ECO:0000256" key="1">
    <source>
        <dbReference type="ARBA" id="ARBA00004123"/>
    </source>
</evidence>
<dbReference type="SMART" id="SM00246">
    <property type="entry name" value="WH2"/>
    <property type="match status" value="2"/>
</dbReference>
<dbReference type="STRING" id="51031.W2SX37"/>
<feature type="compositionally biased region" description="Pro residues" evidence="8">
    <location>
        <begin position="344"/>
        <end position="353"/>
    </location>
</feature>
<dbReference type="GO" id="GO:0005856">
    <property type="term" value="C:cytoskeleton"/>
    <property type="evidence" value="ECO:0007669"/>
    <property type="project" value="UniProtKB-SubCell"/>
</dbReference>
<sequence length="460" mass="51321">MSTCYQSAVSMSQPHNFTGGDRKKRRPPNTGSKLLERQENEMLFSIIGPDNISLSAAVVELLFVESRQWKLTFRGVISLVKDYQNRAYFLRLYDILSGRKLWDFRLYRGFQAVSYGNCPCLLTFEDESRRHVYGLNFASIEEARDFKGHLDKRHEQEGKSSAARNPLAPTVNTSIGLSTNIGNSLPTAHAQASSGVTPVGTMVHAEKISSTATTTSFFSRKDKKKKDKRPRIRKEDISNPTNFQHKAHVGWDQDNGFSNNMCDSEPMDESIKNIIRAAGQDPTSMSKKTIKFVYDFIENYKDDEHSVTPVQPYKAVAPLTPQWSTPVPPPPPSRTASHHTSAPPARPPPPPPAAVSSRPFARPLPQEIQAGKQLRSVGAHNSSPKVDVRDNVMAQIRQGAQLKHVDTAAEQEKRRSESTSLEMGGIAGALAKALEERRMNMALDDSSDEEESDERNEWSD</sequence>
<dbReference type="InterPro" id="IPR000697">
    <property type="entry name" value="WH1/EVH1_dom"/>
</dbReference>
<reference evidence="13" key="1">
    <citation type="journal article" date="2014" name="Nat. Genet.">
        <title>Genome of the human hookworm Necator americanus.</title>
        <authorList>
            <person name="Tang Y.T."/>
            <person name="Gao X."/>
            <person name="Rosa B.A."/>
            <person name="Abubucker S."/>
            <person name="Hallsworth-Pepin K."/>
            <person name="Martin J."/>
            <person name="Tyagi R."/>
            <person name="Heizer E."/>
            <person name="Zhang X."/>
            <person name="Bhonagiri-Palsikar V."/>
            <person name="Minx P."/>
            <person name="Warren W.C."/>
            <person name="Wang Q."/>
            <person name="Zhan B."/>
            <person name="Hotez P.J."/>
            <person name="Sternberg P.W."/>
            <person name="Dougall A."/>
            <person name="Gaze S.T."/>
            <person name="Mulvenna J."/>
            <person name="Sotillo J."/>
            <person name="Ranganathan S."/>
            <person name="Rabelo E.M."/>
            <person name="Wilson R.K."/>
            <person name="Felgner P.L."/>
            <person name="Bethony J."/>
            <person name="Hawdon J.M."/>
            <person name="Gasser R.B."/>
            <person name="Loukas A."/>
            <person name="Mitreva M."/>
        </authorList>
    </citation>
    <scope>NUCLEOTIDE SEQUENCE [LARGE SCALE GENOMIC DNA]</scope>
</reference>
<feature type="region of interest" description="Disordered" evidence="8">
    <location>
        <begin position="321"/>
        <end position="359"/>
    </location>
</feature>
<evidence type="ECO:0000256" key="2">
    <source>
        <dbReference type="ARBA" id="ARBA00004245"/>
    </source>
</evidence>
<dbReference type="GO" id="GO:0005634">
    <property type="term" value="C:nucleus"/>
    <property type="evidence" value="ECO:0007669"/>
    <property type="project" value="UniProtKB-SubCell"/>
</dbReference>
<dbReference type="Pfam" id="PF00786">
    <property type="entry name" value="PBD"/>
    <property type="match status" value="1"/>
</dbReference>
<feature type="region of interest" description="Disordered" evidence="8">
    <location>
        <begin position="439"/>
        <end position="460"/>
    </location>
</feature>
<dbReference type="Gene3D" id="3.90.810.10">
    <property type="entry name" value="CRIB domain"/>
    <property type="match status" value="1"/>
</dbReference>
<dbReference type="Gene3D" id="6.10.280.150">
    <property type="match status" value="1"/>
</dbReference>
<dbReference type="AlphaFoldDB" id="W2SX37"/>
<dbReference type="GO" id="GO:0007015">
    <property type="term" value="P:actin filament organization"/>
    <property type="evidence" value="ECO:0007669"/>
    <property type="project" value="InterPro"/>
</dbReference>
<dbReference type="PROSITE" id="PS50229">
    <property type="entry name" value="WH1"/>
    <property type="match status" value="1"/>
</dbReference>
<evidence type="ECO:0000313" key="13">
    <source>
        <dbReference type="Proteomes" id="UP000053676"/>
    </source>
</evidence>
<evidence type="ECO:0000313" key="12">
    <source>
        <dbReference type="EMBL" id="ETN74088.1"/>
    </source>
</evidence>
<dbReference type="SUPFAM" id="SSF50729">
    <property type="entry name" value="PH domain-like"/>
    <property type="match status" value="1"/>
</dbReference>
<keyword evidence="6" id="KW-0206">Cytoskeleton</keyword>
<feature type="compositionally biased region" description="Polar residues" evidence="8">
    <location>
        <begin position="1"/>
        <end position="16"/>
    </location>
</feature>
<dbReference type="EMBL" id="KI660388">
    <property type="protein sequence ID" value="ETN74088.1"/>
    <property type="molecule type" value="Genomic_DNA"/>
</dbReference>
<feature type="compositionally biased region" description="Basic and acidic residues" evidence="8">
    <location>
        <begin position="403"/>
        <end position="417"/>
    </location>
</feature>
<keyword evidence="5" id="KW-0677">Repeat</keyword>
<evidence type="ECO:0000259" key="9">
    <source>
        <dbReference type="PROSITE" id="PS50108"/>
    </source>
</evidence>
<feature type="region of interest" description="Disordered" evidence="8">
    <location>
        <begin position="214"/>
        <end position="264"/>
    </location>
</feature>
<protein>
    <submittedName>
        <fullName evidence="12">WH1 domain protein</fullName>
    </submittedName>
</protein>
<dbReference type="Pfam" id="PF02205">
    <property type="entry name" value="WH2"/>
    <property type="match status" value="1"/>
</dbReference>
<feature type="region of interest" description="Disordered" evidence="8">
    <location>
        <begin position="1"/>
        <end position="31"/>
    </location>
</feature>
<name>W2SX37_NECAM</name>
<dbReference type="InterPro" id="IPR036936">
    <property type="entry name" value="CRIB_dom_sf"/>
</dbReference>
<keyword evidence="3" id="KW-0963">Cytoplasm</keyword>
<dbReference type="KEGG" id="nai:NECAME_13202"/>
<feature type="region of interest" description="Disordered" evidence="8">
    <location>
        <begin position="403"/>
        <end position="423"/>
    </location>
</feature>
<dbReference type="SMART" id="SM00461">
    <property type="entry name" value="WH1"/>
    <property type="match status" value="1"/>
</dbReference>
<evidence type="ECO:0000259" key="11">
    <source>
        <dbReference type="PROSITE" id="PS51082"/>
    </source>
</evidence>
<organism evidence="12 13">
    <name type="scientific">Necator americanus</name>
    <name type="common">Human hookworm</name>
    <dbReference type="NCBI Taxonomy" id="51031"/>
    <lineage>
        <taxon>Eukaryota</taxon>
        <taxon>Metazoa</taxon>
        <taxon>Ecdysozoa</taxon>
        <taxon>Nematoda</taxon>
        <taxon>Chromadorea</taxon>
        <taxon>Rhabditida</taxon>
        <taxon>Rhabditina</taxon>
        <taxon>Rhabditomorpha</taxon>
        <taxon>Strongyloidea</taxon>
        <taxon>Ancylostomatidae</taxon>
        <taxon>Bunostominae</taxon>
        <taxon>Necator</taxon>
    </lineage>
</organism>
<feature type="region of interest" description="Disordered" evidence="8">
    <location>
        <begin position="151"/>
        <end position="170"/>
    </location>
</feature>
<proteinExistence type="predicted"/>
<evidence type="ECO:0000256" key="4">
    <source>
        <dbReference type="ARBA" id="ARBA00022553"/>
    </source>
</evidence>
<evidence type="ECO:0000256" key="6">
    <source>
        <dbReference type="ARBA" id="ARBA00023212"/>
    </source>
</evidence>
<evidence type="ECO:0000256" key="3">
    <source>
        <dbReference type="ARBA" id="ARBA00022490"/>
    </source>
</evidence>
<comment type="subcellular location">
    <subcellularLocation>
        <location evidence="2">Cytoplasm</location>
        <location evidence="2">Cytoskeleton</location>
    </subcellularLocation>
    <subcellularLocation>
        <location evidence="1">Nucleus</location>
    </subcellularLocation>
</comment>
<dbReference type="InterPro" id="IPR000095">
    <property type="entry name" value="CRIB_dom"/>
</dbReference>
<dbReference type="SMART" id="SM00285">
    <property type="entry name" value="PBD"/>
    <property type="match status" value="1"/>
</dbReference>
<dbReference type="PANTHER" id="PTHR11202:SF22">
    <property type="entry name" value="PROTEIN ENABLED"/>
    <property type="match status" value="1"/>
</dbReference>
<dbReference type="PROSITE" id="PS51082">
    <property type="entry name" value="WH2"/>
    <property type="match status" value="1"/>
</dbReference>
<feature type="domain" description="CRIB" evidence="9">
    <location>
        <begin position="237"/>
        <end position="250"/>
    </location>
</feature>
<feature type="compositionally biased region" description="Low complexity" evidence="8">
    <location>
        <begin position="334"/>
        <end position="343"/>
    </location>
</feature>
<dbReference type="OrthoDB" id="8963340at2759"/>
<dbReference type="InterPro" id="IPR011026">
    <property type="entry name" value="WAS_C"/>
</dbReference>
<feature type="domain" description="WH2" evidence="11">
    <location>
        <begin position="388"/>
        <end position="405"/>
    </location>
</feature>
<dbReference type="CDD" id="cd00132">
    <property type="entry name" value="CRIB"/>
    <property type="match status" value="1"/>
</dbReference>
<dbReference type="PANTHER" id="PTHR11202">
    <property type="entry name" value="SPROUTY-RELATED, EVH1 DOMAIN-CONTAINING PROTEIN FAMILY MEMBER"/>
    <property type="match status" value="1"/>
</dbReference>
<accession>W2SX37</accession>
<evidence type="ECO:0000259" key="10">
    <source>
        <dbReference type="PROSITE" id="PS50229"/>
    </source>
</evidence>
<dbReference type="Pfam" id="PF00568">
    <property type="entry name" value="WH1"/>
    <property type="match status" value="1"/>
</dbReference>
<dbReference type="SUPFAM" id="SSF47912">
    <property type="entry name" value="Wiscott-Aldrich syndrome protein, WASP, C-terminal domain"/>
    <property type="match status" value="1"/>
</dbReference>
<keyword evidence="7" id="KW-0539">Nucleus</keyword>
<dbReference type="InterPro" id="IPR003124">
    <property type="entry name" value="WH2_dom"/>
</dbReference>
<feature type="compositionally biased region" description="Basic residues" evidence="8">
    <location>
        <begin position="221"/>
        <end position="232"/>
    </location>
</feature>
<keyword evidence="4" id="KW-0597">Phosphoprotein</keyword>
<dbReference type="GO" id="GO:0003779">
    <property type="term" value="F:actin binding"/>
    <property type="evidence" value="ECO:0007669"/>
    <property type="project" value="InterPro"/>
</dbReference>
<gene>
    <name evidence="12" type="ORF">NECAME_13202</name>
</gene>
<evidence type="ECO:0000256" key="5">
    <source>
        <dbReference type="ARBA" id="ARBA00022737"/>
    </source>
</evidence>
<dbReference type="OMA" id="EYNQDRK"/>
<evidence type="ECO:0000256" key="7">
    <source>
        <dbReference type="ARBA" id="ARBA00023242"/>
    </source>
</evidence>
<evidence type="ECO:0000256" key="8">
    <source>
        <dbReference type="SAM" id="MobiDB-lite"/>
    </source>
</evidence>
<dbReference type="PROSITE" id="PS50108">
    <property type="entry name" value="CRIB"/>
    <property type="match status" value="1"/>
</dbReference>
<dbReference type="Gene3D" id="2.30.29.30">
    <property type="entry name" value="Pleckstrin-homology domain (PH domain)/Phosphotyrosine-binding domain (PTB)"/>
    <property type="match status" value="1"/>
</dbReference>
<keyword evidence="13" id="KW-1185">Reference proteome</keyword>
<feature type="compositionally biased region" description="Acidic residues" evidence="8">
    <location>
        <begin position="445"/>
        <end position="454"/>
    </location>
</feature>